<sequence length="78" mass="9014">MQALLSQYQYVRNPYQFFKHAENLTPAVNLRSSEESIPFSIAAEYQLDLTAPKKLYATCLPLLAFTVAEHLNTWCWDC</sequence>
<dbReference type="WBParaSite" id="ALUE_0000701601-mRNA-1">
    <property type="protein sequence ID" value="ALUE_0000701601-mRNA-1"/>
    <property type="gene ID" value="ALUE_0000701601"/>
</dbReference>
<reference evidence="2" key="1">
    <citation type="submission" date="2017-02" db="UniProtKB">
        <authorList>
            <consortium name="WormBaseParasite"/>
        </authorList>
    </citation>
    <scope>IDENTIFICATION</scope>
</reference>
<accession>A0A0M3HVL0</accession>
<evidence type="ECO:0000313" key="1">
    <source>
        <dbReference type="Proteomes" id="UP000036681"/>
    </source>
</evidence>
<name>A0A0M3HVL0_ASCLU</name>
<keyword evidence="1" id="KW-1185">Reference proteome</keyword>
<dbReference type="AlphaFoldDB" id="A0A0M3HVL0"/>
<protein>
    <submittedName>
        <fullName evidence="2">Type VI secretion protein VasK</fullName>
    </submittedName>
</protein>
<dbReference type="Proteomes" id="UP000036681">
    <property type="component" value="Unplaced"/>
</dbReference>
<proteinExistence type="predicted"/>
<evidence type="ECO:0000313" key="2">
    <source>
        <dbReference type="WBParaSite" id="ALUE_0000701601-mRNA-1"/>
    </source>
</evidence>
<organism evidence="1 2">
    <name type="scientific">Ascaris lumbricoides</name>
    <name type="common">Giant roundworm</name>
    <dbReference type="NCBI Taxonomy" id="6252"/>
    <lineage>
        <taxon>Eukaryota</taxon>
        <taxon>Metazoa</taxon>
        <taxon>Ecdysozoa</taxon>
        <taxon>Nematoda</taxon>
        <taxon>Chromadorea</taxon>
        <taxon>Rhabditida</taxon>
        <taxon>Spirurina</taxon>
        <taxon>Ascaridomorpha</taxon>
        <taxon>Ascaridoidea</taxon>
        <taxon>Ascarididae</taxon>
        <taxon>Ascaris</taxon>
    </lineage>
</organism>